<comment type="subcellular location">
    <subcellularLocation>
        <location evidence="1">Nucleus</location>
    </subcellularLocation>
</comment>
<evidence type="ECO:0000256" key="1">
    <source>
        <dbReference type="ARBA" id="ARBA00004123"/>
    </source>
</evidence>
<keyword evidence="6" id="KW-0539">Nucleus</keyword>
<dbReference type="GeneID" id="64573630"/>
<keyword evidence="2" id="KW-0479">Metal-binding</keyword>
<evidence type="ECO:0000259" key="9">
    <source>
        <dbReference type="PROSITE" id="PS50157"/>
    </source>
</evidence>
<dbReference type="FunFam" id="3.30.160.60:FF:000446">
    <property type="entry name" value="Zinc finger protein"/>
    <property type="match status" value="1"/>
</dbReference>
<proteinExistence type="predicted"/>
<dbReference type="GO" id="GO:0000981">
    <property type="term" value="F:DNA-binding transcription factor activity, RNA polymerase II-specific"/>
    <property type="evidence" value="ECO:0007669"/>
    <property type="project" value="TreeGrafter"/>
</dbReference>
<keyword evidence="3" id="KW-0677">Repeat</keyword>
<dbReference type="PANTHER" id="PTHR23226">
    <property type="entry name" value="ZINC FINGER AND SCAN DOMAIN-CONTAINING"/>
    <property type="match status" value="1"/>
</dbReference>
<dbReference type="SMART" id="SM00355">
    <property type="entry name" value="ZnF_C2H2"/>
    <property type="match status" value="3"/>
</dbReference>
<dbReference type="PROSITE" id="PS50157">
    <property type="entry name" value="ZINC_FINGER_C2H2_2"/>
    <property type="match status" value="3"/>
</dbReference>
<organism evidence="10 11">
    <name type="scientific">Dekkera bruxellensis</name>
    <name type="common">Brettanomyces custersii</name>
    <dbReference type="NCBI Taxonomy" id="5007"/>
    <lineage>
        <taxon>Eukaryota</taxon>
        <taxon>Fungi</taxon>
        <taxon>Dikarya</taxon>
        <taxon>Ascomycota</taxon>
        <taxon>Saccharomycotina</taxon>
        <taxon>Pichiomycetes</taxon>
        <taxon>Pichiales</taxon>
        <taxon>Pichiaceae</taxon>
        <taxon>Brettanomyces</taxon>
    </lineage>
</organism>
<evidence type="ECO:0000256" key="5">
    <source>
        <dbReference type="ARBA" id="ARBA00022833"/>
    </source>
</evidence>
<evidence type="ECO:0000313" key="11">
    <source>
        <dbReference type="Proteomes" id="UP000663131"/>
    </source>
</evidence>
<evidence type="ECO:0000256" key="2">
    <source>
        <dbReference type="ARBA" id="ARBA00022723"/>
    </source>
</evidence>
<feature type="domain" description="C2H2-type" evidence="9">
    <location>
        <begin position="62"/>
        <end position="89"/>
    </location>
</feature>
<accession>A0A871QZY9</accession>
<sequence length="272" mass="30718">MSTITVQNTQAVAAAATAVAASSSKGNEVSVSTSNLSFDHTNDGTVVSSDSSMDTSKHEKKFECSQCHKRFTRKQNLISHEMIHKDLRPYFCPTCERAFRRKHDMRRHQKLHLHKKPFVCSKCGRSFSRGDALLRHEKSQSGCSLQKFKKQHRILYTKSPTTPVKTNVRHISSHPSTSSTPDMHKADTPKEVADDVIGSARKIDVQGDGKLVVSNKSEDFTNPVSLKEYVARLIGNTEKYISLEHKREVLEIIESLEKRVEYLEHKIAQRGD</sequence>
<dbReference type="InterPro" id="IPR036236">
    <property type="entry name" value="Znf_C2H2_sf"/>
</dbReference>
<evidence type="ECO:0000256" key="3">
    <source>
        <dbReference type="ARBA" id="ARBA00022737"/>
    </source>
</evidence>
<dbReference type="KEGG" id="bbrx:BRETT_001706"/>
<dbReference type="Gene3D" id="3.30.160.60">
    <property type="entry name" value="Classic Zinc Finger"/>
    <property type="match status" value="3"/>
</dbReference>
<dbReference type="InterPro" id="IPR013087">
    <property type="entry name" value="Znf_C2H2_type"/>
</dbReference>
<dbReference type="OrthoDB" id="8117402at2759"/>
<dbReference type="FunFam" id="3.30.160.60:FF:000110">
    <property type="entry name" value="Zinc finger protein-like"/>
    <property type="match status" value="1"/>
</dbReference>
<feature type="domain" description="C2H2-type" evidence="9">
    <location>
        <begin position="90"/>
        <end position="117"/>
    </location>
</feature>
<evidence type="ECO:0000256" key="8">
    <source>
        <dbReference type="SAM" id="MobiDB-lite"/>
    </source>
</evidence>
<dbReference type="PROSITE" id="PS00028">
    <property type="entry name" value="ZINC_FINGER_C2H2_1"/>
    <property type="match status" value="2"/>
</dbReference>
<keyword evidence="4 7" id="KW-0863">Zinc-finger</keyword>
<evidence type="ECO:0000313" key="10">
    <source>
        <dbReference type="EMBL" id="QOU18639.1"/>
    </source>
</evidence>
<dbReference type="RefSeq" id="XP_041135132.1">
    <property type="nucleotide sequence ID" value="XM_041280249.1"/>
</dbReference>
<dbReference type="GO" id="GO:0008270">
    <property type="term" value="F:zinc ion binding"/>
    <property type="evidence" value="ECO:0007669"/>
    <property type="project" value="UniProtKB-KW"/>
</dbReference>
<evidence type="ECO:0000256" key="4">
    <source>
        <dbReference type="ARBA" id="ARBA00022771"/>
    </source>
</evidence>
<keyword evidence="5" id="KW-0862">Zinc</keyword>
<dbReference type="EMBL" id="CP063132">
    <property type="protein sequence ID" value="QOU18639.1"/>
    <property type="molecule type" value="Genomic_DNA"/>
</dbReference>
<feature type="region of interest" description="Disordered" evidence="8">
    <location>
        <begin position="164"/>
        <end position="187"/>
    </location>
</feature>
<evidence type="ECO:0000256" key="7">
    <source>
        <dbReference type="PROSITE-ProRule" id="PRU00042"/>
    </source>
</evidence>
<gene>
    <name evidence="10" type="ORF">BRETT_001706</name>
</gene>
<dbReference type="Proteomes" id="UP000663131">
    <property type="component" value="Chromosome 4"/>
</dbReference>
<name>A0A871QZY9_DEKBR</name>
<protein>
    <recommendedName>
        <fullName evidence="9">C2H2-type domain-containing protein</fullName>
    </recommendedName>
</protein>
<dbReference type="GO" id="GO:0000978">
    <property type="term" value="F:RNA polymerase II cis-regulatory region sequence-specific DNA binding"/>
    <property type="evidence" value="ECO:0007669"/>
    <property type="project" value="TreeGrafter"/>
</dbReference>
<dbReference type="PANTHER" id="PTHR23226:SF416">
    <property type="entry name" value="FI01424P"/>
    <property type="match status" value="1"/>
</dbReference>
<feature type="domain" description="C2H2-type" evidence="9">
    <location>
        <begin position="118"/>
        <end position="142"/>
    </location>
</feature>
<dbReference type="SUPFAM" id="SSF57667">
    <property type="entry name" value="beta-beta-alpha zinc fingers"/>
    <property type="match status" value="2"/>
</dbReference>
<dbReference type="GO" id="GO:0005634">
    <property type="term" value="C:nucleus"/>
    <property type="evidence" value="ECO:0007669"/>
    <property type="project" value="UniProtKB-SubCell"/>
</dbReference>
<dbReference type="AlphaFoldDB" id="A0A871QZY9"/>
<reference evidence="10" key="1">
    <citation type="submission" date="2020-10" db="EMBL/GenBank/DDBJ databases">
        <authorList>
            <person name="Palmer J.M."/>
        </authorList>
    </citation>
    <scope>NUCLEOTIDE SEQUENCE</scope>
    <source>
        <strain evidence="10">UCD 2041</strain>
    </source>
</reference>
<reference evidence="10" key="2">
    <citation type="journal article" name="BMC Genomics">
        <title>New genome assemblies reveal patterns of domestication and adaptation across Brettanomyces (Dekkera) species.</title>
        <authorList>
            <person name="Roach M.J."/>
            <person name="Borneman A.R."/>
        </authorList>
    </citation>
    <scope>NUCLEOTIDE SEQUENCE</scope>
    <source>
        <strain evidence="10">UCD 2041</strain>
    </source>
</reference>
<evidence type="ECO:0000256" key="6">
    <source>
        <dbReference type="ARBA" id="ARBA00023242"/>
    </source>
</evidence>
<dbReference type="Pfam" id="PF00096">
    <property type="entry name" value="zf-C2H2"/>
    <property type="match status" value="3"/>
</dbReference>